<reference evidence="1 2" key="1">
    <citation type="submission" date="2024-07" db="EMBL/GenBank/DDBJ databases">
        <title>Section-level genome sequencing and comparative genomics of Aspergillus sections Usti and Cavernicolus.</title>
        <authorList>
            <consortium name="Lawrence Berkeley National Laboratory"/>
            <person name="Nybo J.L."/>
            <person name="Vesth T.C."/>
            <person name="Theobald S."/>
            <person name="Frisvad J.C."/>
            <person name="Larsen T.O."/>
            <person name="Kjaerboelling I."/>
            <person name="Rothschild-Mancinelli K."/>
            <person name="Lyhne E.K."/>
            <person name="Kogle M.E."/>
            <person name="Barry K."/>
            <person name="Clum A."/>
            <person name="Na H."/>
            <person name="Ledsgaard L."/>
            <person name="Lin J."/>
            <person name="Lipzen A."/>
            <person name="Kuo A."/>
            <person name="Riley R."/>
            <person name="Mondo S."/>
            <person name="Labutti K."/>
            <person name="Haridas S."/>
            <person name="Pangalinan J."/>
            <person name="Salamov A.A."/>
            <person name="Simmons B.A."/>
            <person name="Magnuson J.K."/>
            <person name="Chen J."/>
            <person name="Drula E."/>
            <person name="Henrissat B."/>
            <person name="Wiebenga A."/>
            <person name="Lubbers R.J."/>
            <person name="Gomes A.C."/>
            <person name="Makela M.R."/>
            <person name="Stajich J."/>
            <person name="Grigoriev I.V."/>
            <person name="Mortensen U.H."/>
            <person name="De Vries R.P."/>
            <person name="Baker S.E."/>
            <person name="Andersen M.R."/>
        </authorList>
    </citation>
    <scope>NUCLEOTIDE SEQUENCE [LARGE SCALE GENOMIC DNA]</scope>
    <source>
        <strain evidence="1 2">CBS 588.65</strain>
    </source>
</reference>
<accession>A0ABR4GSC0</accession>
<proteinExistence type="predicted"/>
<dbReference type="EMBL" id="JBFXLT010000221">
    <property type="protein sequence ID" value="KAL2801964.1"/>
    <property type="molecule type" value="Genomic_DNA"/>
</dbReference>
<sequence>MVRLSRQKTLATPVQTIKVPDSESCSARLLASLKSCCRLVYKLPQSPVWWCGRRKFVDLFDCLKSFPYTMILSDSAQVVNLGRGAYDTTGVKKPGAPSTAEMNSQAELTRIIR</sequence>
<dbReference type="Proteomes" id="UP001610334">
    <property type="component" value="Unassembled WGS sequence"/>
</dbReference>
<evidence type="ECO:0000313" key="1">
    <source>
        <dbReference type="EMBL" id="KAL2801964.1"/>
    </source>
</evidence>
<organism evidence="1 2">
    <name type="scientific">Aspergillus granulosus</name>
    <dbReference type="NCBI Taxonomy" id="176169"/>
    <lineage>
        <taxon>Eukaryota</taxon>
        <taxon>Fungi</taxon>
        <taxon>Dikarya</taxon>
        <taxon>Ascomycota</taxon>
        <taxon>Pezizomycotina</taxon>
        <taxon>Eurotiomycetes</taxon>
        <taxon>Eurotiomycetidae</taxon>
        <taxon>Eurotiales</taxon>
        <taxon>Aspergillaceae</taxon>
        <taxon>Aspergillus</taxon>
        <taxon>Aspergillus subgen. Nidulantes</taxon>
    </lineage>
</organism>
<keyword evidence="2" id="KW-1185">Reference proteome</keyword>
<name>A0ABR4GSC0_9EURO</name>
<gene>
    <name evidence="1" type="ORF">BJX63DRAFT_139501</name>
</gene>
<evidence type="ECO:0000313" key="2">
    <source>
        <dbReference type="Proteomes" id="UP001610334"/>
    </source>
</evidence>
<comment type="caution">
    <text evidence="1">The sequence shown here is derived from an EMBL/GenBank/DDBJ whole genome shotgun (WGS) entry which is preliminary data.</text>
</comment>
<protein>
    <submittedName>
        <fullName evidence="1">Uncharacterized protein</fullName>
    </submittedName>
</protein>